<keyword evidence="3" id="KW-1185">Reference proteome</keyword>
<evidence type="ECO:0000313" key="3">
    <source>
        <dbReference type="Proteomes" id="UP001305647"/>
    </source>
</evidence>
<dbReference type="Proteomes" id="UP001305647">
    <property type="component" value="Unassembled WGS sequence"/>
</dbReference>
<evidence type="ECO:0000313" key="2">
    <source>
        <dbReference type="EMBL" id="KAK4096966.1"/>
    </source>
</evidence>
<dbReference type="InterPro" id="IPR001303">
    <property type="entry name" value="Aldolase_II/adducin_N"/>
</dbReference>
<dbReference type="Gene3D" id="3.40.225.10">
    <property type="entry name" value="Class II aldolase/adducin N-terminal domain"/>
    <property type="match status" value="1"/>
</dbReference>
<dbReference type="EMBL" id="MU863690">
    <property type="protein sequence ID" value="KAK4096966.1"/>
    <property type="molecule type" value="Genomic_DNA"/>
</dbReference>
<dbReference type="InterPro" id="IPR036409">
    <property type="entry name" value="Aldolase_II/adducin_N_sf"/>
</dbReference>
<evidence type="ECO:0000259" key="1">
    <source>
        <dbReference type="SMART" id="SM01007"/>
    </source>
</evidence>
<organism evidence="2 3">
    <name type="scientific">Parathielavia hyrcaniae</name>
    <dbReference type="NCBI Taxonomy" id="113614"/>
    <lineage>
        <taxon>Eukaryota</taxon>
        <taxon>Fungi</taxon>
        <taxon>Dikarya</taxon>
        <taxon>Ascomycota</taxon>
        <taxon>Pezizomycotina</taxon>
        <taxon>Sordariomycetes</taxon>
        <taxon>Sordariomycetidae</taxon>
        <taxon>Sordariales</taxon>
        <taxon>Chaetomiaceae</taxon>
        <taxon>Parathielavia</taxon>
    </lineage>
</organism>
<reference evidence="2" key="2">
    <citation type="submission" date="2023-05" db="EMBL/GenBank/DDBJ databases">
        <authorList>
            <consortium name="Lawrence Berkeley National Laboratory"/>
            <person name="Steindorff A."/>
            <person name="Hensen N."/>
            <person name="Bonometti L."/>
            <person name="Westerberg I."/>
            <person name="Brannstrom I.O."/>
            <person name="Guillou S."/>
            <person name="Cros-Aarteil S."/>
            <person name="Calhoun S."/>
            <person name="Haridas S."/>
            <person name="Kuo A."/>
            <person name="Mondo S."/>
            <person name="Pangilinan J."/>
            <person name="Riley R."/>
            <person name="Labutti K."/>
            <person name="Andreopoulos B."/>
            <person name="Lipzen A."/>
            <person name="Chen C."/>
            <person name="Yanf M."/>
            <person name="Daum C."/>
            <person name="Ng V."/>
            <person name="Clum A."/>
            <person name="Ohm R."/>
            <person name="Martin F."/>
            <person name="Silar P."/>
            <person name="Natvig D."/>
            <person name="Lalanne C."/>
            <person name="Gautier V."/>
            <person name="Ament-Velasquez S.L."/>
            <person name="Kruys A."/>
            <person name="Hutchinson M.I."/>
            <person name="Powell A.J."/>
            <person name="Barry K."/>
            <person name="Miller A.N."/>
            <person name="Grigoriev I.V."/>
            <person name="Debuchy R."/>
            <person name="Gladieux P."/>
            <person name="Thoren M.H."/>
            <person name="Johannesson H."/>
        </authorList>
    </citation>
    <scope>NUCLEOTIDE SEQUENCE</scope>
    <source>
        <strain evidence="2">CBS 757.83</strain>
    </source>
</reference>
<feature type="domain" description="Class II aldolase/adducin N-terminal" evidence="1">
    <location>
        <begin position="11"/>
        <end position="226"/>
    </location>
</feature>
<gene>
    <name evidence="2" type="ORF">N658DRAFT_435070</name>
</gene>
<reference evidence="2" key="1">
    <citation type="journal article" date="2023" name="Mol. Phylogenet. Evol.">
        <title>Genome-scale phylogeny and comparative genomics of the fungal order Sordariales.</title>
        <authorList>
            <person name="Hensen N."/>
            <person name="Bonometti L."/>
            <person name="Westerberg I."/>
            <person name="Brannstrom I.O."/>
            <person name="Guillou S."/>
            <person name="Cros-Aarteil S."/>
            <person name="Calhoun S."/>
            <person name="Haridas S."/>
            <person name="Kuo A."/>
            <person name="Mondo S."/>
            <person name="Pangilinan J."/>
            <person name="Riley R."/>
            <person name="LaButti K."/>
            <person name="Andreopoulos B."/>
            <person name="Lipzen A."/>
            <person name="Chen C."/>
            <person name="Yan M."/>
            <person name="Daum C."/>
            <person name="Ng V."/>
            <person name="Clum A."/>
            <person name="Steindorff A."/>
            <person name="Ohm R.A."/>
            <person name="Martin F."/>
            <person name="Silar P."/>
            <person name="Natvig D.O."/>
            <person name="Lalanne C."/>
            <person name="Gautier V."/>
            <person name="Ament-Velasquez S.L."/>
            <person name="Kruys A."/>
            <person name="Hutchinson M.I."/>
            <person name="Powell A.J."/>
            <person name="Barry K."/>
            <person name="Miller A.N."/>
            <person name="Grigoriev I.V."/>
            <person name="Debuchy R."/>
            <person name="Gladieux P."/>
            <person name="Hiltunen Thoren M."/>
            <person name="Johannesson H."/>
        </authorList>
    </citation>
    <scope>NUCLEOTIDE SEQUENCE</scope>
    <source>
        <strain evidence="2">CBS 757.83</strain>
    </source>
</reference>
<sequence>MVSTNLTELLATYIHALHILHFHGVLDGYGHLSVRNPNNPPTFFLMGRLAPALVSGPDDIGEFRVSDAEPVAPGMPEPPIERYIHSELLKRYPAANVVLHGHPPELISYSVSDVPLRPWILDTEVPVFDIFKYLDPIDPQTVLVNTPRLGSALAAVFDSCPVYSDGNATTEYCHDQDVPAVEDNHSRFPAHNLVLMQSHGFAAVATDIKTMTFLSVYAVVRARIQADALQIQHAYTGKPARGDGGIAYLTPRQVRDGWSVHIPTIERPWQLWTREVRVNPLYRNELDAHH</sequence>
<dbReference type="AlphaFoldDB" id="A0AAN6PTW3"/>
<dbReference type="SMART" id="SM01007">
    <property type="entry name" value="Aldolase_II"/>
    <property type="match status" value="1"/>
</dbReference>
<proteinExistence type="predicted"/>
<name>A0AAN6PTW3_9PEZI</name>
<comment type="caution">
    <text evidence="2">The sequence shown here is derived from an EMBL/GenBank/DDBJ whole genome shotgun (WGS) entry which is preliminary data.</text>
</comment>
<dbReference type="Pfam" id="PF00596">
    <property type="entry name" value="Aldolase_II"/>
    <property type="match status" value="1"/>
</dbReference>
<accession>A0AAN6PTW3</accession>
<protein>
    <recommendedName>
        <fullName evidence="1">Class II aldolase/adducin N-terminal domain-containing protein</fullName>
    </recommendedName>
</protein>
<dbReference type="SUPFAM" id="SSF53639">
    <property type="entry name" value="AraD/HMP-PK domain-like"/>
    <property type="match status" value="1"/>
</dbReference>